<comment type="caution">
    <text evidence="1">The sequence shown here is derived from an EMBL/GenBank/DDBJ whole genome shotgun (WGS) entry which is preliminary data.</text>
</comment>
<sequence>MSGAAKRRQKARALAASILCVVPLGFRTGLHAASLAAEHGGPPGGTIVLCRHGETDWNVQGRLQGLSDIPLNGVGRSQALEIAAAVKAGGASVVVASPLLRARDTAAIVADECGADLRIDARLREASLGVMEGRTAEEINATHPEVWAAWLASEPLPRQARAEPCEAVAARLEEAILEAAAAFPAGRVVVVTHGAAIPAC</sequence>
<dbReference type="SUPFAM" id="SSF53254">
    <property type="entry name" value="Phosphoglycerate mutase-like"/>
    <property type="match status" value="1"/>
</dbReference>
<dbReference type="PANTHER" id="PTHR48100:SF62">
    <property type="entry name" value="GLUCOSYL-3-PHOSPHOGLYCERATE PHOSPHATASE"/>
    <property type="match status" value="1"/>
</dbReference>
<dbReference type="InterPro" id="IPR029033">
    <property type="entry name" value="His_PPase_superfam"/>
</dbReference>
<dbReference type="InterPro" id="IPR013078">
    <property type="entry name" value="His_Pase_superF_clade-1"/>
</dbReference>
<proteinExistence type="predicted"/>
<dbReference type="PRINTS" id="PR00991">
    <property type="entry name" value="6PFRUCTKNASE"/>
</dbReference>
<dbReference type="PROSITE" id="PS00175">
    <property type="entry name" value="PG_MUTASE"/>
    <property type="match status" value="1"/>
</dbReference>
<dbReference type="SMART" id="SM00855">
    <property type="entry name" value="PGAM"/>
    <property type="match status" value="1"/>
</dbReference>
<gene>
    <name evidence="1" type="ORF">PCOR1329_LOCUS49025</name>
</gene>
<accession>A0ABN9UL44</accession>
<dbReference type="Gene3D" id="3.40.50.1240">
    <property type="entry name" value="Phosphoglycerate mutase-like"/>
    <property type="match status" value="1"/>
</dbReference>
<dbReference type="InterPro" id="IPR003094">
    <property type="entry name" value="6Pfruct_kin"/>
</dbReference>
<dbReference type="Pfam" id="PF00300">
    <property type="entry name" value="His_Phos_1"/>
    <property type="match status" value="1"/>
</dbReference>
<dbReference type="PANTHER" id="PTHR48100">
    <property type="entry name" value="BROAD-SPECIFICITY PHOSPHATASE YOR283W-RELATED"/>
    <property type="match status" value="1"/>
</dbReference>
<keyword evidence="2" id="KW-1185">Reference proteome</keyword>
<evidence type="ECO:0000313" key="1">
    <source>
        <dbReference type="EMBL" id="CAK0859772.1"/>
    </source>
</evidence>
<dbReference type="InterPro" id="IPR001345">
    <property type="entry name" value="PG/BPGM_mutase_AS"/>
</dbReference>
<evidence type="ECO:0000313" key="2">
    <source>
        <dbReference type="Proteomes" id="UP001189429"/>
    </source>
</evidence>
<dbReference type="Proteomes" id="UP001189429">
    <property type="component" value="Unassembled WGS sequence"/>
</dbReference>
<dbReference type="EMBL" id="CAUYUJ010015932">
    <property type="protein sequence ID" value="CAK0859772.1"/>
    <property type="molecule type" value="Genomic_DNA"/>
</dbReference>
<organism evidence="1 2">
    <name type="scientific">Prorocentrum cordatum</name>
    <dbReference type="NCBI Taxonomy" id="2364126"/>
    <lineage>
        <taxon>Eukaryota</taxon>
        <taxon>Sar</taxon>
        <taxon>Alveolata</taxon>
        <taxon>Dinophyceae</taxon>
        <taxon>Prorocentrales</taxon>
        <taxon>Prorocentraceae</taxon>
        <taxon>Prorocentrum</taxon>
    </lineage>
</organism>
<reference evidence="1" key="1">
    <citation type="submission" date="2023-10" db="EMBL/GenBank/DDBJ databases">
        <authorList>
            <person name="Chen Y."/>
            <person name="Shah S."/>
            <person name="Dougan E. K."/>
            <person name="Thang M."/>
            <person name="Chan C."/>
        </authorList>
    </citation>
    <scope>NUCLEOTIDE SEQUENCE [LARGE SCALE GENOMIC DNA]</scope>
</reference>
<evidence type="ECO:0008006" key="3">
    <source>
        <dbReference type="Google" id="ProtNLM"/>
    </source>
</evidence>
<dbReference type="CDD" id="cd07067">
    <property type="entry name" value="HP_PGM_like"/>
    <property type="match status" value="1"/>
</dbReference>
<dbReference type="InterPro" id="IPR050275">
    <property type="entry name" value="PGM_Phosphatase"/>
</dbReference>
<name>A0ABN9UL44_9DINO</name>
<protein>
    <recommendedName>
        <fullName evidence="3">Histidine phosphatase family protein</fullName>
    </recommendedName>
</protein>